<gene>
    <name evidence="2" type="ORF">T265_05608</name>
</gene>
<keyword evidence="3" id="KW-1185">Reference proteome</keyword>
<reference evidence="2 3" key="1">
    <citation type="submission" date="2013-11" db="EMBL/GenBank/DDBJ databases">
        <title>Opisthorchis viverrini - life in the bile duct.</title>
        <authorList>
            <person name="Young N.D."/>
            <person name="Nagarajan N."/>
            <person name="Lin S.J."/>
            <person name="Korhonen P.K."/>
            <person name="Jex A.R."/>
            <person name="Hall R.S."/>
            <person name="Safavi-Hemami H."/>
            <person name="Kaewkong W."/>
            <person name="Bertrand D."/>
            <person name="Gao S."/>
            <person name="Seet Q."/>
            <person name="Wongkham S."/>
            <person name="Teh B.T."/>
            <person name="Wongkham C."/>
            <person name="Intapan P.M."/>
            <person name="Maleewong W."/>
            <person name="Yang X."/>
            <person name="Hu M."/>
            <person name="Wang Z."/>
            <person name="Hofmann A."/>
            <person name="Sternberg P.W."/>
            <person name="Tan P."/>
            <person name="Wang J."/>
            <person name="Gasser R.B."/>
        </authorList>
    </citation>
    <scope>NUCLEOTIDE SEQUENCE [LARGE SCALE GENOMIC DNA]</scope>
</reference>
<dbReference type="EMBL" id="KL596726">
    <property type="protein sequence ID" value="KER27282.1"/>
    <property type="molecule type" value="Genomic_DNA"/>
</dbReference>
<protein>
    <submittedName>
        <fullName evidence="2">Uncharacterized protein</fullName>
    </submittedName>
</protein>
<accession>A0A074ZNE7</accession>
<dbReference type="RefSeq" id="XP_009168931.1">
    <property type="nucleotide sequence ID" value="XM_009170667.1"/>
</dbReference>
<dbReference type="Proteomes" id="UP000054324">
    <property type="component" value="Unassembled WGS sequence"/>
</dbReference>
<dbReference type="CTD" id="20319790"/>
<evidence type="ECO:0000313" key="3">
    <source>
        <dbReference type="Proteomes" id="UP000054324"/>
    </source>
</evidence>
<name>A0A074ZNE7_OPIVI</name>
<dbReference type="KEGG" id="ovi:T265_05608"/>
<sequence length="191" mass="21569">MIWKFYPKLSSNNVSGVLSADDSDERTAQGIGDTSQMEISNAFFRRVIQTKQRIFRVSASIFLADTPFPNYCRKHTDSQTPVPPILSDSNWVKSPGLSRPPDDRLTVSSSDSGVFQHIQCVEIPRMLCHLDCEVNILDNVDSKRESDTAERECCPGHQDSKMCHFEFAPCPLYGIESVHTNNQLMWWLGLG</sequence>
<proteinExistence type="predicted"/>
<evidence type="ECO:0000256" key="1">
    <source>
        <dbReference type="SAM" id="MobiDB-lite"/>
    </source>
</evidence>
<feature type="region of interest" description="Disordered" evidence="1">
    <location>
        <begin position="74"/>
        <end position="103"/>
    </location>
</feature>
<organism evidence="2 3">
    <name type="scientific">Opisthorchis viverrini</name>
    <name type="common">Southeast Asian liver fluke</name>
    <dbReference type="NCBI Taxonomy" id="6198"/>
    <lineage>
        <taxon>Eukaryota</taxon>
        <taxon>Metazoa</taxon>
        <taxon>Spiralia</taxon>
        <taxon>Lophotrochozoa</taxon>
        <taxon>Platyhelminthes</taxon>
        <taxon>Trematoda</taxon>
        <taxon>Digenea</taxon>
        <taxon>Opisthorchiida</taxon>
        <taxon>Opisthorchiata</taxon>
        <taxon>Opisthorchiidae</taxon>
        <taxon>Opisthorchis</taxon>
    </lineage>
</organism>
<dbReference type="GeneID" id="20319790"/>
<dbReference type="AlphaFoldDB" id="A0A074ZNE7"/>
<evidence type="ECO:0000313" key="2">
    <source>
        <dbReference type="EMBL" id="KER27282.1"/>
    </source>
</evidence>